<gene>
    <name evidence="1" type="ORF">SEA_FLAKEY_2</name>
</gene>
<proteinExistence type="predicted"/>
<accession>A0A2K9VDK5</accession>
<protein>
    <submittedName>
        <fullName evidence="1">Uncharacterized protein</fullName>
    </submittedName>
</protein>
<keyword evidence="2" id="KW-1185">Reference proteome</keyword>
<evidence type="ECO:0000313" key="2">
    <source>
        <dbReference type="Proteomes" id="UP000241424"/>
    </source>
</evidence>
<name>A0A2K9VDK5_9CAUD</name>
<dbReference type="Proteomes" id="UP000241424">
    <property type="component" value="Segment"/>
</dbReference>
<organism evidence="1 2">
    <name type="scientific">Gordonia phage Flakey</name>
    <dbReference type="NCBI Taxonomy" id="2079280"/>
    <lineage>
        <taxon>Viruses</taxon>
        <taxon>Duplodnaviria</taxon>
        <taxon>Heunggongvirae</taxon>
        <taxon>Uroviricota</taxon>
        <taxon>Caudoviricetes</taxon>
        <taxon>Montyvirus</taxon>
        <taxon>Montyvirus flakey</taxon>
    </lineage>
</organism>
<evidence type="ECO:0000313" key="1">
    <source>
        <dbReference type="EMBL" id="AUV60299.1"/>
    </source>
</evidence>
<sequence>MSDQTTQEEIYQELARLRAAAADVRKLYSKVIDLRDSSERLGVHPEINDNDWLRITTGAAYSHLDNARKLLRDVYEELDNKVKELRP</sequence>
<reference evidence="1 2" key="1">
    <citation type="submission" date="2018-01" db="EMBL/GenBank/DDBJ databases">
        <authorList>
            <person name="Farren J.M."/>
            <person name="Flanders A.H."/>
            <person name="Htoo L.P."/>
            <person name="Lee D.S."/>
            <person name="Johnson E.S."/>
            <person name="Struss M.J."/>
            <person name="Williams B.R."/>
            <person name="Bonilla J.A."/>
            <person name="Klyczek K."/>
            <person name="Garlena R.A."/>
            <person name="Russell D.A."/>
            <person name="Pope W.H."/>
            <person name="Jacobs-Sera D."/>
            <person name="Hendrix R.W."/>
            <person name="Hatfull G.F."/>
        </authorList>
    </citation>
    <scope>NUCLEOTIDE SEQUENCE [LARGE SCALE GENOMIC DNA]</scope>
</reference>
<dbReference type="EMBL" id="MG770211">
    <property type="protein sequence ID" value="AUV60299.1"/>
    <property type="molecule type" value="Genomic_DNA"/>
</dbReference>